<keyword evidence="1" id="KW-1133">Transmembrane helix</keyword>
<keyword evidence="1" id="KW-0812">Transmembrane</keyword>
<sequence>MTVVHGDRELTVLIGALASGEQLLLPMTIGCKTSVADCKSIGGHLRRRDFPVMNETELAEGRRGCRAPINGVIVGAITGAVLALVLVLEVDDRLYRVAPGMVVIYAVAG</sequence>
<protein>
    <submittedName>
        <fullName evidence="2">Uncharacterized protein</fullName>
    </submittedName>
</protein>
<keyword evidence="1" id="KW-0472">Membrane</keyword>
<reference evidence="2" key="1">
    <citation type="submission" date="2010-08" db="EMBL/GenBank/DDBJ databases">
        <authorList>
            <person name="Weinstock G."/>
            <person name="Sodergren E."/>
            <person name="Clifton S."/>
            <person name="Fulton L."/>
            <person name="Fulton B."/>
            <person name="Courtney L."/>
            <person name="Fronick C."/>
            <person name="Harrison M."/>
            <person name="Strong C."/>
            <person name="Farmer C."/>
            <person name="Delahaunty K."/>
            <person name="Markovic C."/>
            <person name="Hall O."/>
            <person name="Minx P."/>
            <person name="Tomlinson C."/>
            <person name="Mitreva M."/>
            <person name="Hou S."/>
            <person name="Chen J."/>
            <person name="Wollam A."/>
            <person name="Pepin K.H."/>
            <person name="Johnson M."/>
            <person name="Bhonagiri V."/>
            <person name="Zhang X."/>
            <person name="Suruliraj S."/>
            <person name="Warren W."/>
            <person name="Chinwalla A."/>
            <person name="Mardis E.R."/>
            <person name="Wilson R.K."/>
        </authorList>
    </citation>
    <scope>NUCLEOTIDE SEQUENCE [LARGE SCALE GENOMIC DNA]</scope>
    <source>
        <strain evidence="2">HL044PA1</strain>
    </source>
</reference>
<feature type="transmembrane region" description="Helical" evidence="1">
    <location>
        <begin position="69"/>
        <end position="88"/>
    </location>
</feature>
<accession>A0ABP2K579</accession>
<dbReference type="Proteomes" id="UP000003179">
    <property type="component" value="Unassembled WGS sequence"/>
</dbReference>
<organism evidence="2 3">
    <name type="scientific">Cutibacterium modestum HL044PA1</name>
    <dbReference type="NCBI Taxonomy" id="765109"/>
    <lineage>
        <taxon>Bacteria</taxon>
        <taxon>Bacillati</taxon>
        <taxon>Actinomycetota</taxon>
        <taxon>Actinomycetes</taxon>
        <taxon>Propionibacteriales</taxon>
        <taxon>Propionibacteriaceae</taxon>
        <taxon>Cutibacterium</taxon>
        <taxon>Cutibacterium modestum</taxon>
    </lineage>
</organism>
<dbReference type="EMBL" id="ADZU01000044">
    <property type="protein sequence ID" value="EFS90930.1"/>
    <property type="molecule type" value="Genomic_DNA"/>
</dbReference>
<evidence type="ECO:0000313" key="3">
    <source>
        <dbReference type="Proteomes" id="UP000003179"/>
    </source>
</evidence>
<evidence type="ECO:0000256" key="1">
    <source>
        <dbReference type="SAM" id="Phobius"/>
    </source>
</evidence>
<keyword evidence="3" id="KW-1185">Reference proteome</keyword>
<name>A0ABP2K579_9ACTN</name>
<proteinExistence type="predicted"/>
<evidence type="ECO:0000313" key="2">
    <source>
        <dbReference type="EMBL" id="EFS90930.1"/>
    </source>
</evidence>
<comment type="caution">
    <text evidence="2">The sequence shown here is derived from an EMBL/GenBank/DDBJ whole genome shotgun (WGS) entry which is preliminary data.</text>
</comment>
<gene>
    <name evidence="2" type="ORF">HMPREF9607_02769</name>
</gene>